<sequence length="67" mass="7818">MLMYDLEIAVRVSVVEEGTAYLRMFVDEITLIRSSLEMACKNLLEKRVLLEKNHKEVQPKEETALIH</sequence>
<evidence type="ECO:0000313" key="2">
    <source>
        <dbReference type="Proteomes" id="UP000727407"/>
    </source>
</evidence>
<gene>
    <name evidence="1" type="primary">krt13</name>
    <name evidence="1" type="ORF">DAT39_000326</name>
</gene>
<evidence type="ECO:0000313" key="1">
    <source>
        <dbReference type="EMBL" id="KAF5909922.1"/>
    </source>
</evidence>
<accession>A0A8J4XH20</accession>
<organism evidence="1 2">
    <name type="scientific">Clarias magur</name>
    <name type="common">Asian catfish</name>
    <name type="synonym">Macropteronotus magur</name>
    <dbReference type="NCBI Taxonomy" id="1594786"/>
    <lineage>
        <taxon>Eukaryota</taxon>
        <taxon>Metazoa</taxon>
        <taxon>Chordata</taxon>
        <taxon>Craniata</taxon>
        <taxon>Vertebrata</taxon>
        <taxon>Euteleostomi</taxon>
        <taxon>Actinopterygii</taxon>
        <taxon>Neopterygii</taxon>
        <taxon>Teleostei</taxon>
        <taxon>Ostariophysi</taxon>
        <taxon>Siluriformes</taxon>
        <taxon>Clariidae</taxon>
        <taxon>Clarias</taxon>
    </lineage>
</organism>
<dbReference type="EMBL" id="QNUK01000001">
    <property type="protein sequence ID" value="KAF5909922.1"/>
    <property type="molecule type" value="Genomic_DNA"/>
</dbReference>
<name>A0A8J4XH20_CLAMG</name>
<dbReference type="AlphaFoldDB" id="A0A8J4XH20"/>
<reference evidence="1" key="1">
    <citation type="submission" date="2020-07" db="EMBL/GenBank/DDBJ databases">
        <title>Clarias magur genome sequencing, assembly and annotation.</title>
        <authorList>
            <person name="Kushwaha B."/>
            <person name="Kumar R."/>
            <person name="Das P."/>
            <person name="Joshi C.G."/>
            <person name="Kumar D."/>
            <person name="Nagpure N.S."/>
            <person name="Pandey M."/>
            <person name="Agarwal S."/>
            <person name="Srivastava S."/>
            <person name="Singh M."/>
            <person name="Sahoo L."/>
            <person name="Jayasankar P."/>
            <person name="Meher P.K."/>
            <person name="Koringa P.G."/>
            <person name="Iquebal M.A."/>
            <person name="Das S.P."/>
            <person name="Bit A."/>
            <person name="Patnaik S."/>
            <person name="Patel N."/>
            <person name="Shah T.M."/>
            <person name="Hinsu A."/>
            <person name="Jena J.K."/>
        </authorList>
    </citation>
    <scope>NUCLEOTIDE SEQUENCE</scope>
    <source>
        <strain evidence="1">CIFAMagur01</strain>
        <tissue evidence="1">Testis</tissue>
    </source>
</reference>
<dbReference type="Proteomes" id="UP000727407">
    <property type="component" value="Unassembled WGS sequence"/>
</dbReference>
<comment type="caution">
    <text evidence="1">The sequence shown here is derived from an EMBL/GenBank/DDBJ whole genome shotgun (WGS) entry which is preliminary data.</text>
</comment>
<protein>
    <submittedName>
        <fullName evidence="1">Keratin, type I cytoskeletal 13-like</fullName>
    </submittedName>
</protein>
<keyword evidence="2" id="KW-1185">Reference proteome</keyword>
<proteinExistence type="predicted"/>